<evidence type="ECO:0000313" key="2">
    <source>
        <dbReference type="EMBL" id="MBA5606568.1"/>
    </source>
</evidence>
<dbReference type="Pfam" id="PF13193">
    <property type="entry name" value="AMP-binding_C"/>
    <property type="match status" value="1"/>
</dbReference>
<dbReference type="InterPro" id="IPR000873">
    <property type="entry name" value="AMP-dep_synth/lig_dom"/>
</dbReference>
<reference evidence="2 3" key="1">
    <citation type="submission" date="2020-07" db="EMBL/GenBank/DDBJ databases">
        <title>Novel species isolated from subtropical streams in China.</title>
        <authorList>
            <person name="Lu H."/>
        </authorList>
    </citation>
    <scope>NUCLEOTIDE SEQUENCE [LARGE SCALE GENOMIC DNA]</scope>
    <source>
        <strain evidence="2 3">FT3S</strain>
    </source>
</reference>
<dbReference type="InterPro" id="IPR020845">
    <property type="entry name" value="AMP-binding_CS"/>
</dbReference>
<dbReference type="NCBIfam" id="TIGR01733">
    <property type="entry name" value="AA-adenyl-dom"/>
    <property type="match status" value="1"/>
</dbReference>
<dbReference type="InterPro" id="IPR036736">
    <property type="entry name" value="ACP-like_sf"/>
</dbReference>
<dbReference type="Proteomes" id="UP000566711">
    <property type="component" value="Unassembled WGS sequence"/>
</dbReference>
<proteinExistence type="predicted"/>
<dbReference type="SUPFAM" id="SSF56801">
    <property type="entry name" value="Acetyl-CoA synthetase-like"/>
    <property type="match status" value="1"/>
</dbReference>
<dbReference type="InterPro" id="IPR045851">
    <property type="entry name" value="AMP-bd_C_sf"/>
</dbReference>
<comment type="caution">
    <text evidence="2">The sequence shown here is derived from an EMBL/GenBank/DDBJ whole genome shotgun (WGS) entry which is preliminary data.</text>
</comment>
<protein>
    <submittedName>
        <fullName evidence="2">Non-ribosomal peptide synthetase</fullName>
    </submittedName>
</protein>
<dbReference type="GO" id="GO:0031177">
    <property type="term" value="F:phosphopantetheine binding"/>
    <property type="evidence" value="ECO:0007669"/>
    <property type="project" value="TreeGrafter"/>
</dbReference>
<gene>
    <name evidence="2" type="ORF">H3H36_14520</name>
</gene>
<dbReference type="Gene3D" id="3.40.50.12780">
    <property type="entry name" value="N-terminal domain of ligase-like"/>
    <property type="match status" value="1"/>
</dbReference>
<dbReference type="PROSITE" id="PS50075">
    <property type="entry name" value="CARRIER"/>
    <property type="match status" value="1"/>
</dbReference>
<dbReference type="InterPro" id="IPR009081">
    <property type="entry name" value="PP-bd_ACP"/>
</dbReference>
<dbReference type="InterPro" id="IPR010071">
    <property type="entry name" value="AA_adenyl_dom"/>
</dbReference>
<dbReference type="Pfam" id="PF00550">
    <property type="entry name" value="PP-binding"/>
    <property type="match status" value="1"/>
</dbReference>
<keyword evidence="3" id="KW-1185">Reference proteome</keyword>
<dbReference type="PANTHER" id="PTHR45527">
    <property type="entry name" value="NONRIBOSOMAL PEPTIDE SYNTHETASE"/>
    <property type="match status" value="1"/>
</dbReference>
<dbReference type="GO" id="GO:0005737">
    <property type="term" value="C:cytoplasm"/>
    <property type="evidence" value="ECO:0007669"/>
    <property type="project" value="TreeGrafter"/>
</dbReference>
<dbReference type="InterPro" id="IPR025110">
    <property type="entry name" value="AMP-bd_C"/>
</dbReference>
<dbReference type="EMBL" id="JACEZS010000011">
    <property type="protein sequence ID" value="MBA5606568.1"/>
    <property type="molecule type" value="Genomic_DNA"/>
</dbReference>
<dbReference type="Pfam" id="PF00501">
    <property type="entry name" value="AMP-binding"/>
    <property type="match status" value="1"/>
</dbReference>
<name>A0A7W2EIK7_9BURK</name>
<dbReference type="Gene3D" id="3.30.300.30">
    <property type="match status" value="1"/>
</dbReference>
<accession>A0A7W2EIK7</accession>
<evidence type="ECO:0000259" key="1">
    <source>
        <dbReference type="PROSITE" id="PS50075"/>
    </source>
</evidence>
<dbReference type="PANTHER" id="PTHR45527:SF1">
    <property type="entry name" value="FATTY ACID SYNTHASE"/>
    <property type="match status" value="1"/>
</dbReference>
<dbReference type="AlphaFoldDB" id="A0A7W2EIK7"/>
<dbReference type="SUPFAM" id="SSF47336">
    <property type="entry name" value="ACP-like"/>
    <property type="match status" value="1"/>
</dbReference>
<sequence>MTGEQAETVGQRFALAVAARPHAVALVEGQQSVSYAQLALRAERLACALEQAGVRSGDFVALTLERGINLIVAMLAIVRTGAAYVPIDPRYPASRRDYILGDCGASAAVVADGAGVAVRPLQPSRRPVLPAGAGRLLYVMYTSGSTGKPKGVMVTHANVLRLFASTRDEFGIAASDVWCGFHSPSFDLSGWEIWGALLHGGRHVVTPRDVARDPERFAALLHREQVTQLIQTPSAFRNLMPALLSAGCPASLRMIVFCGEKLDFQALRPWAAQVGLRRPALVNMFGPTETTIVATHHLVTERDLDGDGPNPIGAPIGDLRMRIVLPDGSDAPLDTPGMIHVGGPGVAAGYLGAQALTAAHFYTAPDGDGTLLRWYDTGDVGMRIAPNAFAYVSRADRQLKIRGYRIEPGEIEQALRACAEVVDCIATAADFPDHERRLVACVIATEAGLRDPLAMEQRLRAALAAQLPDYMLPSHFYLVRQFPMNENGKLDIAACVRAPQAARTPGPDGDAALHGLLRNIWSHILGCGRIGDDDNFFALGGTSITLVKMLGAVHALYGVKLILDVYETPVTINVVAQAIREQRGPDQVTR</sequence>
<dbReference type="RefSeq" id="WP_182218785.1">
    <property type="nucleotide sequence ID" value="NZ_JACEZS010000011.1"/>
</dbReference>
<dbReference type="InterPro" id="IPR042099">
    <property type="entry name" value="ANL_N_sf"/>
</dbReference>
<dbReference type="Gene3D" id="1.10.1200.10">
    <property type="entry name" value="ACP-like"/>
    <property type="match status" value="1"/>
</dbReference>
<dbReference type="GO" id="GO:0044550">
    <property type="term" value="P:secondary metabolite biosynthetic process"/>
    <property type="evidence" value="ECO:0007669"/>
    <property type="project" value="TreeGrafter"/>
</dbReference>
<dbReference type="PROSITE" id="PS00455">
    <property type="entry name" value="AMP_BINDING"/>
    <property type="match status" value="1"/>
</dbReference>
<feature type="domain" description="Carrier" evidence="1">
    <location>
        <begin position="508"/>
        <end position="583"/>
    </location>
</feature>
<organism evidence="2 3">
    <name type="scientific">Rugamonas fusca</name>
    <dbReference type="NCBI Taxonomy" id="2758568"/>
    <lineage>
        <taxon>Bacteria</taxon>
        <taxon>Pseudomonadati</taxon>
        <taxon>Pseudomonadota</taxon>
        <taxon>Betaproteobacteria</taxon>
        <taxon>Burkholderiales</taxon>
        <taxon>Oxalobacteraceae</taxon>
        <taxon>Telluria group</taxon>
        <taxon>Rugamonas</taxon>
    </lineage>
</organism>
<dbReference type="GO" id="GO:0043041">
    <property type="term" value="P:amino acid activation for nonribosomal peptide biosynthetic process"/>
    <property type="evidence" value="ECO:0007669"/>
    <property type="project" value="TreeGrafter"/>
</dbReference>
<evidence type="ECO:0000313" key="3">
    <source>
        <dbReference type="Proteomes" id="UP000566711"/>
    </source>
</evidence>